<evidence type="ECO:0000313" key="5">
    <source>
        <dbReference type="EMBL" id="SEH62123.1"/>
    </source>
</evidence>
<evidence type="ECO:0000256" key="1">
    <source>
        <dbReference type="ARBA" id="ARBA00004876"/>
    </source>
</evidence>
<dbReference type="Gene3D" id="1.10.3130.10">
    <property type="entry name" value="serine acetyltransferase, domain 1"/>
    <property type="match status" value="1"/>
</dbReference>
<dbReference type="OrthoDB" id="9801456at2"/>
<comment type="pathway">
    <text evidence="1">Amino-acid biosynthesis; L-cysteine biosynthesis; L-cysteine from L-serine: step 1/2.</text>
</comment>
<evidence type="ECO:0000256" key="2">
    <source>
        <dbReference type="ARBA" id="ARBA00022605"/>
    </source>
</evidence>
<dbReference type="CDD" id="cd03354">
    <property type="entry name" value="LbH_SAT"/>
    <property type="match status" value="1"/>
</dbReference>
<dbReference type="PANTHER" id="PTHR42811">
    <property type="entry name" value="SERINE ACETYLTRANSFERASE"/>
    <property type="match status" value="1"/>
</dbReference>
<sequence>MNGLEDMINDLTHSILSDYKDDRTINEIKTFDHPDNDEIISIIEGLRRIIFPGYFRNKSYRVFTVRNNMSMILEDVIFKLIRQIYIVLRYDEKYEKLDDNELNNNAIRITFEYLNKIPKIRAFIETDVQAAYDGDPAAYNKDEIIYSYPGLYAILVNRLAHELFVLGVPLIPRVMTEHAHSKTGIDIHPGATIGKYFFIDHGTGIVIGETTEIGDYVKVYQGVTLGALSTRGGQSLRNKKRHPTIEDNVTIYSGASILGGETVVGANAVIGGNVFITRSVPSGAKVSVKNQELRYNFDDSSKVEKSDLDNDESWFYII</sequence>
<dbReference type="AlphaFoldDB" id="A0A1H6JJF1"/>
<dbReference type="GO" id="GO:0008652">
    <property type="term" value="P:amino acid biosynthetic process"/>
    <property type="evidence" value="ECO:0007669"/>
    <property type="project" value="UniProtKB-KW"/>
</dbReference>
<keyword evidence="3 5" id="KW-0808">Transferase</keyword>
<organism evidence="5 6">
    <name type="scientific">Ruminococcus flavefaciens</name>
    <dbReference type="NCBI Taxonomy" id="1265"/>
    <lineage>
        <taxon>Bacteria</taxon>
        <taxon>Bacillati</taxon>
        <taxon>Bacillota</taxon>
        <taxon>Clostridia</taxon>
        <taxon>Eubacteriales</taxon>
        <taxon>Oscillospiraceae</taxon>
        <taxon>Ruminococcus</taxon>
    </lineage>
</organism>
<dbReference type="SUPFAM" id="SSF51161">
    <property type="entry name" value="Trimeric LpxA-like enzymes"/>
    <property type="match status" value="1"/>
</dbReference>
<protein>
    <submittedName>
        <fullName evidence="5">Serine O-acetyltransferase</fullName>
    </submittedName>
</protein>
<proteinExistence type="predicted"/>
<reference evidence="5 6" key="1">
    <citation type="submission" date="2016-10" db="EMBL/GenBank/DDBJ databases">
        <authorList>
            <person name="de Groot N.N."/>
        </authorList>
    </citation>
    <scope>NUCLEOTIDE SEQUENCE [LARGE SCALE GENOMIC DNA]</scope>
    <source>
        <strain evidence="5 6">YAD2003</strain>
    </source>
</reference>
<dbReference type="Gene3D" id="2.160.10.10">
    <property type="entry name" value="Hexapeptide repeat proteins"/>
    <property type="match status" value="1"/>
</dbReference>
<dbReference type="RefSeq" id="WP_081348188.1">
    <property type="nucleotide sequence ID" value="NZ_FNWV01000005.1"/>
</dbReference>
<dbReference type="Proteomes" id="UP000183190">
    <property type="component" value="Unassembled WGS sequence"/>
</dbReference>
<keyword evidence="4" id="KW-0012">Acyltransferase</keyword>
<accession>A0A1H6JJF1</accession>
<evidence type="ECO:0000256" key="3">
    <source>
        <dbReference type="ARBA" id="ARBA00022679"/>
    </source>
</evidence>
<dbReference type="EMBL" id="FNWV01000005">
    <property type="protein sequence ID" value="SEH62123.1"/>
    <property type="molecule type" value="Genomic_DNA"/>
</dbReference>
<evidence type="ECO:0000256" key="4">
    <source>
        <dbReference type="ARBA" id="ARBA00023315"/>
    </source>
</evidence>
<keyword evidence="2" id="KW-0028">Amino-acid biosynthesis</keyword>
<dbReference type="GO" id="GO:0016746">
    <property type="term" value="F:acyltransferase activity"/>
    <property type="evidence" value="ECO:0007669"/>
    <property type="project" value="UniProtKB-KW"/>
</dbReference>
<dbReference type="InterPro" id="IPR011004">
    <property type="entry name" value="Trimer_LpxA-like_sf"/>
</dbReference>
<dbReference type="InterPro" id="IPR042122">
    <property type="entry name" value="Ser_AcTrfase_N_sf"/>
</dbReference>
<dbReference type="InterPro" id="IPR045304">
    <property type="entry name" value="LbH_SAT"/>
</dbReference>
<name>A0A1H6JJF1_RUMFL</name>
<gene>
    <name evidence="5" type="ORF">SAMN02910265_01799</name>
</gene>
<evidence type="ECO:0000313" key="6">
    <source>
        <dbReference type="Proteomes" id="UP000183190"/>
    </source>
</evidence>